<protein>
    <submittedName>
        <fullName evidence="2">Uncharacterized protein</fullName>
    </submittedName>
</protein>
<sequence length="44" mass="4950">MPIWITQLFLLLVPHHDLVCSSAAPIGRISFDSTLKTQQLEEVT</sequence>
<dbReference type="AlphaFoldDB" id="A0A2P6NHN2"/>
<keyword evidence="1" id="KW-0732">Signal</keyword>
<accession>A0A2P6NHN2</accession>
<evidence type="ECO:0000313" key="3">
    <source>
        <dbReference type="Proteomes" id="UP000241769"/>
    </source>
</evidence>
<evidence type="ECO:0000256" key="1">
    <source>
        <dbReference type="SAM" id="SignalP"/>
    </source>
</evidence>
<feature type="chain" id="PRO_5015154486" evidence="1">
    <location>
        <begin position="24"/>
        <end position="44"/>
    </location>
</feature>
<name>A0A2P6NHN2_9EUKA</name>
<proteinExistence type="predicted"/>
<gene>
    <name evidence="2" type="ORF">PROFUN_09220</name>
</gene>
<keyword evidence="3" id="KW-1185">Reference proteome</keyword>
<reference evidence="2 3" key="1">
    <citation type="journal article" date="2018" name="Genome Biol. Evol.">
        <title>Multiple Roots of Fruiting Body Formation in Amoebozoa.</title>
        <authorList>
            <person name="Hillmann F."/>
            <person name="Forbes G."/>
            <person name="Novohradska S."/>
            <person name="Ferling I."/>
            <person name="Riege K."/>
            <person name="Groth M."/>
            <person name="Westermann M."/>
            <person name="Marz M."/>
            <person name="Spaller T."/>
            <person name="Winckler T."/>
            <person name="Schaap P."/>
            <person name="Glockner G."/>
        </authorList>
    </citation>
    <scope>NUCLEOTIDE SEQUENCE [LARGE SCALE GENOMIC DNA]</scope>
    <source>
        <strain evidence="2 3">Jena</strain>
    </source>
</reference>
<dbReference type="InParanoid" id="A0A2P6NHN2"/>
<dbReference type="Proteomes" id="UP000241769">
    <property type="component" value="Unassembled WGS sequence"/>
</dbReference>
<comment type="caution">
    <text evidence="2">The sequence shown here is derived from an EMBL/GenBank/DDBJ whole genome shotgun (WGS) entry which is preliminary data.</text>
</comment>
<dbReference type="EMBL" id="MDYQ01000082">
    <property type="protein sequence ID" value="PRP83447.1"/>
    <property type="molecule type" value="Genomic_DNA"/>
</dbReference>
<organism evidence="2 3">
    <name type="scientific">Planoprotostelium fungivorum</name>
    <dbReference type="NCBI Taxonomy" id="1890364"/>
    <lineage>
        <taxon>Eukaryota</taxon>
        <taxon>Amoebozoa</taxon>
        <taxon>Evosea</taxon>
        <taxon>Variosea</taxon>
        <taxon>Cavosteliida</taxon>
        <taxon>Cavosteliaceae</taxon>
        <taxon>Planoprotostelium</taxon>
    </lineage>
</organism>
<feature type="signal peptide" evidence="1">
    <location>
        <begin position="1"/>
        <end position="23"/>
    </location>
</feature>
<evidence type="ECO:0000313" key="2">
    <source>
        <dbReference type="EMBL" id="PRP83447.1"/>
    </source>
</evidence>